<evidence type="ECO:0000313" key="2">
    <source>
        <dbReference type="EMBL" id="MDI5936531.1"/>
    </source>
</evidence>
<dbReference type="InterPro" id="IPR025714">
    <property type="entry name" value="Methyltranfer_dom"/>
</dbReference>
<evidence type="ECO:0000313" key="3">
    <source>
        <dbReference type="Proteomes" id="UP001244242"/>
    </source>
</evidence>
<comment type="caution">
    <text evidence="2">The sequence shown here is derived from an EMBL/GenBank/DDBJ whole genome shotgun (WGS) entry which is preliminary data.</text>
</comment>
<feature type="domain" description="Methyltransferase" evidence="1">
    <location>
        <begin position="103"/>
        <end position="225"/>
    </location>
</feature>
<dbReference type="Pfam" id="PF13679">
    <property type="entry name" value="Methyltransf_32"/>
    <property type="match status" value="1"/>
</dbReference>
<gene>
    <name evidence="2" type="ORF">QLQ84_22315</name>
</gene>
<dbReference type="SUPFAM" id="SSF53335">
    <property type="entry name" value="S-adenosyl-L-methionine-dependent methyltransferases"/>
    <property type="match status" value="1"/>
</dbReference>
<dbReference type="GO" id="GO:0032259">
    <property type="term" value="P:methylation"/>
    <property type="evidence" value="ECO:0007669"/>
    <property type="project" value="UniProtKB-KW"/>
</dbReference>
<dbReference type="EMBL" id="JASCQO010000056">
    <property type="protein sequence ID" value="MDI5936531.1"/>
    <property type="molecule type" value="Genomic_DNA"/>
</dbReference>
<organism evidence="2 3">
    <name type="scientific">Halomonas kalidii</name>
    <dbReference type="NCBI Taxonomy" id="3043293"/>
    <lineage>
        <taxon>Bacteria</taxon>
        <taxon>Pseudomonadati</taxon>
        <taxon>Pseudomonadota</taxon>
        <taxon>Gammaproteobacteria</taxon>
        <taxon>Oceanospirillales</taxon>
        <taxon>Halomonadaceae</taxon>
        <taxon>Halomonas</taxon>
    </lineage>
</organism>
<dbReference type="Gene3D" id="3.40.50.150">
    <property type="entry name" value="Vaccinia Virus protein VP39"/>
    <property type="match status" value="1"/>
</dbReference>
<keyword evidence="3" id="KW-1185">Reference proteome</keyword>
<accession>A0ABT6VUR1</accession>
<evidence type="ECO:0000259" key="1">
    <source>
        <dbReference type="Pfam" id="PF13679"/>
    </source>
</evidence>
<name>A0ABT6VUR1_9GAMM</name>
<dbReference type="PANTHER" id="PTHR13369">
    <property type="match status" value="1"/>
</dbReference>
<sequence length="417" mass="46351">MPISHAERLTRLTALLAEWQGVWRPVPFRHRQPPWTGHLPGLGQTLLALSDEACDRLQAAPFVASPLSSWLPVAELGELVALPELPAGDTGLPGPWSQHVGGRKWRQIEAFVSRVAWSPGQSLVEWCAGKGHLARTLARWHGTDVAALEWQPVLCDEGQALADRLGAAVHLQPQDVLAPDAARWLTPDTHVVALHACGDLHVRLLELAAEHGCALTLAPCCYQRTAAEHYRPLSRLGRDLAGRQGLELSRDDLALAVQETVTAPRHVRRSRERAGAWRLGFDLLQRQLRGRDDYLPVPSLAYGRLPETFAGFCRWAAERKGLTLPAAVDWATAEQAGWRRQAEVRRLELVRHLFRRPLEVWLALDRLHLLEEAGFTVEAGTFCERDLTPRNLLLRAARRRGSDGPSAGCWSRAGQLH</sequence>
<proteinExistence type="predicted"/>
<dbReference type="RefSeq" id="WP_282723959.1">
    <property type="nucleotide sequence ID" value="NZ_JASCQO010000056.1"/>
</dbReference>
<protein>
    <submittedName>
        <fullName evidence="2">Methyltransferase</fullName>
    </submittedName>
</protein>
<dbReference type="GO" id="GO:0008168">
    <property type="term" value="F:methyltransferase activity"/>
    <property type="evidence" value="ECO:0007669"/>
    <property type="project" value="UniProtKB-KW"/>
</dbReference>
<dbReference type="Proteomes" id="UP001244242">
    <property type="component" value="Unassembled WGS sequence"/>
</dbReference>
<dbReference type="InterPro" id="IPR029063">
    <property type="entry name" value="SAM-dependent_MTases_sf"/>
</dbReference>
<keyword evidence="2" id="KW-0808">Transferase</keyword>
<keyword evidence="2" id="KW-0489">Methyltransferase</keyword>
<dbReference type="PANTHER" id="PTHR13369:SF0">
    <property type="entry name" value="GLUTATHIONE S-TRANSFERASE C-TERMINAL DOMAIN-CONTAINING PROTEIN"/>
    <property type="match status" value="1"/>
</dbReference>
<reference evidence="2 3" key="1">
    <citation type="submission" date="2023-04" db="EMBL/GenBank/DDBJ databases">
        <title>Halomonas strains isolated from rhizosphere soil.</title>
        <authorList>
            <person name="Xu L."/>
            <person name="Sun J.-Q."/>
        </authorList>
    </citation>
    <scope>NUCLEOTIDE SEQUENCE [LARGE SCALE GENOMIC DNA]</scope>
    <source>
        <strain evidence="2 3">LN1S58</strain>
    </source>
</reference>